<evidence type="ECO:0000256" key="1">
    <source>
        <dbReference type="SAM" id="Phobius"/>
    </source>
</evidence>
<name>A0AAE9YTD6_9GAMM</name>
<dbReference type="PANTHER" id="PTHR13325">
    <property type="entry name" value="PROTEASE M50 MEMBRANE-BOUND TRANSCRIPTION FACTOR SITE 2 PROTEASE"/>
    <property type="match status" value="1"/>
</dbReference>
<keyword evidence="3" id="KW-1185">Reference proteome</keyword>
<feature type="transmembrane region" description="Helical" evidence="1">
    <location>
        <begin position="149"/>
        <end position="166"/>
    </location>
</feature>
<sequence length="693" mass="80000">MEAIVPPPLRLDLKIRELVQRGKTTYVIKEPDKQEYYHFDQAQYQMLILFDNKKTLEQLVETFNQQSQQYEFDLEALQDIYDSCKDLHLLKRSRQEETAALLERNREERRKKILQAKGSLLFLRFHLVDPNAFFDRIIDRIRFLWTPTAVRWQISLVAVAFVLVLFQGERFLQDFNRIYLSNQGNLGGLLAIWFIALGAIALHECGHGLTCKHFGGDVHDMGFLFLAFQPCLYCNVNDAWLFEHKRHKIYVALAGVWVELLLAALAALLWLLIDISNPLGFVAFVLMTISTASSLFINLNPLLKFDGYYILTDMLEMENLRQNSTAWFSWSIKRHILRLDTEPPLSPSPREKRIYLIYGGLVALYMTIILSAIGIIGYGLVSREFGFFANLGFIYLFYLLMKKLTGSWGETLVHWHKTFFWSSSKRQKRTLGGLLLILLVLIFWQPQMRIRSHGIIESTRVTLYAPQNAFVTYVGYDQQRQLATMPTPLLLSLSSPELNLTREAYLAEQAALRLQQTIALSEKEQAKNRQLLIQLALIQDKLAQVDHQLRQLDIYPPPGHWQVEGMPPQALQGRFFEQNGEILTLVDATERYIDVIVDQRDVYLLQTGNVGRIKLTGSPAEIYQGKITTISPVATLEDVEQSFKVRMQLLPTENVHPAPLGLSGDALIFGEHQPLWRHIFHEIRKILRADLWL</sequence>
<feature type="transmembrane region" description="Helical" evidence="1">
    <location>
        <begin position="249"/>
        <end position="273"/>
    </location>
</feature>
<keyword evidence="1" id="KW-0812">Transmembrane</keyword>
<keyword evidence="1" id="KW-0472">Membrane</keyword>
<reference evidence="2 3" key="1">
    <citation type="journal article" date="2015" name="Genome Announc.">
        <title>Draft Genome Sequences of Marine Isolates of Thalassomonas viridans and Thalassomonas actiniarum.</title>
        <authorList>
            <person name="Olonade I."/>
            <person name="van Zyl L.J."/>
            <person name="Trindade M."/>
        </authorList>
    </citation>
    <scope>NUCLEOTIDE SEQUENCE [LARGE SCALE GENOMIC DNA]</scope>
    <source>
        <strain evidence="2 3">A5K-106</strain>
    </source>
</reference>
<dbReference type="Gene3D" id="2.40.30.170">
    <property type="match status" value="1"/>
</dbReference>
<reference evidence="2 3" key="2">
    <citation type="journal article" date="2022" name="Mar. Drugs">
        <title>Bioassay-Guided Fractionation Leads to the Detection of Cholic Acid Generated by the Rare Thalassomonas sp.</title>
        <authorList>
            <person name="Pheiffer F."/>
            <person name="Schneider Y.K."/>
            <person name="Hansen E.H."/>
            <person name="Andersen J.H."/>
            <person name="Isaksson J."/>
            <person name="Busche T."/>
            <person name="R C."/>
            <person name="Kalinowski J."/>
            <person name="Zyl L.V."/>
            <person name="Trindade M."/>
        </authorList>
    </citation>
    <scope>NUCLEOTIDE SEQUENCE [LARGE SCALE GENOMIC DNA]</scope>
    <source>
        <strain evidence="2 3">A5K-106</strain>
    </source>
</reference>
<organism evidence="2 3">
    <name type="scientific">Thalassomonas actiniarum</name>
    <dbReference type="NCBI Taxonomy" id="485447"/>
    <lineage>
        <taxon>Bacteria</taxon>
        <taxon>Pseudomonadati</taxon>
        <taxon>Pseudomonadota</taxon>
        <taxon>Gammaproteobacteria</taxon>
        <taxon>Alteromonadales</taxon>
        <taxon>Colwelliaceae</taxon>
        <taxon>Thalassomonas</taxon>
    </lineage>
</organism>
<dbReference type="PANTHER" id="PTHR13325:SF3">
    <property type="entry name" value="MEMBRANE-BOUND TRANSCRIPTION FACTOR SITE-2 PROTEASE"/>
    <property type="match status" value="1"/>
</dbReference>
<dbReference type="GO" id="GO:0004222">
    <property type="term" value="F:metalloendopeptidase activity"/>
    <property type="evidence" value="ECO:0007669"/>
    <property type="project" value="InterPro"/>
</dbReference>
<feature type="transmembrane region" description="Helical" evidence="1">
    <location>
        <begin position="223"/>
        <end position="242"/>
    </location>
</feature>
<feature type="transmembrane region" description="Helical" evidence="1">
    <location>
        <begin position="385"/>
        <end position="401"/>
    </location>
</feature>
<feature type="transmembrane region" description="Helical" evidence="1">
    <location>
        <begin position="279"/>
        <end position="299"/>
    </location>
</feature>
<evidence type="ECO:0000313" key="2">
    <source>
        <dbReference type="EMBL" id="WDE00412.1"/>
    </source>
</evidence>
<dbReference type="Proteomes" id="UP000032568">
    <property type="component" value="Chromosome"/>
</dbReference>
<gene>
    <name evidence="2" type="ORF">SG35_007165</name>
</gene>
<dbReference type="GO" id="GO:0005737">
    <property type="term" value="C:cytoplasm"/>
    <property type="evidence" value="ECO:0007669"/>
    <property type="project" value="TreeGrafter"/>
</dbReference>
<dbReference type="GO" id="GO:0031293">
    <property type="term" value="P:membrane protein intracellular domain proteolysis"/>
    <property type="evidence" value="ECO:0007669"/>
    <property type="project" value="TreeGrafter"/>
</dbReference>
<feature type="transmembrane region" description="Helical" evidence="1">
    <location>
        <begin position="186"/>
        <end position="203"/>
    </location>
</feature>
<dbReference type="GO" id="GO:0016020">
    <property type="term" value="C:membrane"/>
    <property type="evidence" value="ECO:0007669"/>
    <property type="project" value="InterPro"/>
</dbReference>
<protein>
    <submittedName>
        <fullName evidence="2">HlyD family efflux transporter periplasmic adaptor subunit</fullName>
    </submittedName>
</protein>
<dbReference type="RefSeq" id="WP_044835984.1">
    <property type="nucleotide sequence ID" value="NZ_CP059735.1"/>
</dbReference>
<dbReference type="InterPro" id="IPR001193">
    <property type="entry name" value="MBTPS2"/>
</dbReference>
<dbReference type="EMBL" id="CP059735">
    <property type="protein sequence ID" value="WDE00412.1"/>
    <property type="molecule type" value="Genomic_DNA"/>
</dbReference>
<dbReference type="CDD" id="cd05709">
    <property type="entry name" value="S2P-M50"/>
    <property type="match status" value="1"/>
</dbReference>
<feature type="transmembrane region" description="Helical" evidence="1">
    <location>
        <begin position="430"/>
        <end position="446"/>
    </location>
</feature>
<dbReference type="AlphaFoldDB" id="A0AAE9YTD6"/>
<proteinExistence type="predicted"/>
<feature type="transmembrane region" description="Helical" evidence="1">
    <location>
        <begin position="355"/>
        <end position="379"/>
    </location>
</feature>
<dbReference type="KEGG" id="tact:SG35_007165"/>
<evidence type="ECO:0000313" key="3">
    <source>
        <dbReference type="Proteomes" id="UP000032568"/>
    </source>
</evidence>
<accession>A0AAE9YTD6</accession>
<keyword evidence="1" id="KW-1133">Transmembrane helix</keyword>